<keyword evidence="3" id="KW-0597">Phosphoprotein</keyword>
<dbReference type="SMART" id="SM00825">
    <property type="entry name" value="PKS_KS"/>
    <property type="match status" value="1"/>
</dbReference>
<dbReference type="InterPro" id="IPR049900">
    <property type="entry name" value="PKS_mFAS_DH"/>
</dbReference>
<dbReference type="Gene3D" id="3.40.366.10">
    <property type="entry name" value="Malonyl-Coenzyme A Acyl Carrier Protein, domain 2"/>
    <property type="match status" value="2"/>
</dbReference>
<dbReference type="GO" id="GO:0044550">
    <property type="term" value="P:secondary metabolite biosynthetic process"/>
    <property type="evidence" value="ECO:0007669"/>
    <property type="project" value="TreeGrafter"/>
</dbReference>
<evidence type="ECO:0000256" key="3">
    <source>
        <dbReference type="ARBA" id="ARBA00022553"/>
    </source>
</evidence>
<dbReference type="SUPFAM" id="SSF53474">
    <property type="entry name" value="alpha/beta-Hydrolases"/>
    <property type="match status" value="1"/>
</dbReference>
<dbReference type="Gene3D" id="3.40.50.1820">
    <property type="entry name" value="alpha/beta hydrolase"/>
    <property type="match status" value="1"/>
</dbReference>
<proteinExistence type="predicted"/>
<evidence type="ECO:0000256" key="1">
    <source>
        <dbReference type="ARBA" id="ARBA00004721"/>
    </source>
</evidence>
<dbReference type="SUPFAM" id="SSF47336">
    <property type="entry name" value="ACP-like"/>
    <property type="match status" value="1"/>
</dbReference>
<gene>
    <name evidence="12" type="primary">nr-pks-13</name>
</gene>
<dbReference type="InterPro" id="IPR014031">
    <property type="entry name" value="Ketoacyl_synth_C"/>
</dbReference>
<dbReference type="InterPro" id="IPR016035">
    <property type="entry name" value="Acyl_Trfase/lysoPLipase"/>
</dbReference>
<dbReference type="EMBL" id="KX264260">
    <property type="protein sequence ID" value="ANM86446.1"/>
    <property type="molecule type" value="Genomic_DNA"/>
</dbReference>
<keyword evidence="6" id="KW-0511">Multifunctional enzyme</keyword>
<feature type="domain" description="PKS/mFAS DH" evidence="11">
    <location>
        <begin position="1290"/>
        <end position="1594"/>
    </location>
</feature>
<reference evidence="13" key="2">
    <citation type="submission" date="2017-12" db="EMBL/GenBank/DDBJ databases">
        <title>Genome Sequencing Reveals a Rich Biosynthetic Potential.</title>
        <authorList>
            <person name="Bertrand R.L."/>
            <person name="Abdel-Hameed M.E."/>
            <person name="Sorensen J.L."/>
        </authorList>
    </citation>
    <scope>NUCLEOTIDE SEQUENCE</scope>
</reference>
<dbReference type="InterPro" id="IPR042104">
    <property type="entry name" value="PKS_dehydratase_sf"/>
</dbReference>
<evidence type="ECO:0000256" key="5">
    <source>
        <dbReference type="ARBA" id="ARBA00022679"/>
    </source>
</evidence>
<dbReference type="InterPro" id="IPR029058">
    <property type="entry name" value="AB_hydrolase_fold"/>
</dbReference>
<dbReference type="Gene3D" id="3.30.70.3290">
    <property type="match status" value="1"/>
</dbReference>
<comment type="pathway">
    <text evidence="1">Secondary metabolite biosynthesis; terpenoid biosynthesis.</text>
</comment>
<feature type="domain" description="Ketosynthase family 3 (KS3)" evidence="10">
    <location>
        <begin position="389"/>
        <end position="806"/>
    </location>
</feature>
<dbReference type="SMART" id="SM00827">
    <property type="entry name" value="PKS_AT"/>
    <property type="match status" value="1"/>
</dbReference>
<dbReference type="InterPro" id="IPR018201">
    <property type="entry name" value="Ketoacyl_synth_AS"/>
</dbReference>
<name>A0A1Z1C4B1_CLAUC</name>
<dbReference type="InterPro" id="IPR049492">
    <property type="entry name" value="BD-FAE-like_dom"/>
</dbReference>
<dbReference type="SUPFAM" id="SSF55048">
    <property type="entry name" value="Probable ACP-binding domain of malonyl-CoA ACP transacylase"/>
    <property type="match status" value="1"/>
</dbReference>
<feature type="active site" description="Proton acceptor; for dehydratase activity" evidence="7">
    <location>
        <position position="1321"/>
    </location>
</feature>
<dbReference type="InterPro" id="IPR020841">
    <property type="entry name" value="PKS_Beta-ketoAc_synthase_dom"/>
</dbReference>
<dbReference type="PROSITE" id="PS00606">
    <property type="entry name" value="KS3_1"/>
    <property type="match status" value="1"/>
</dbReference>
<dbReference type="InterPro" id="IPR001227">
    <property type="entry name" value="Ac_transferase_dom_sf"/>
</dbReference>
<dbReference type="Pfam" id="PF00550">
    <property type="entry name" value="PP-binding"/>
    <property type="match status" value="1"/>
</dbReference>
<dbReference type="InterPro" id="IPR016039">
    <property type="entry name" value="Thiolase-like"/>
</dbReference>
<dbReference type="InterPro" id="IPR014043">
    <property type="entry name" value="Acyl_transferase_dom"/>
</dbReference>
<dbReference type="Pfam" id="PF18558">
    <property type="entry name" value="HTH_51"/>
    <property type="match status" value="1"/>
</dbReference>
<sequence>MSTLNHCTDDISKQTPVALFGPEVTRWTQESLSSLQSTLLHNTHLKFLIETLVRLPSLWPLLEEHYKLSNPAGRERVQQLSDLATGKTTPDPKSLSNVHWAALTIVSHAVDFVCMAEETDDISQTMGQAPRLRGFQAVQGFCIGFLSAAAVSCSSDWTEFERNTSNALRLAVCIGAIVDAEDELHDPTGRATAISVRWKRDSDRAYFEASLDRFPDAYVSCITDDKTLTVTLPKRDEGSFCSRLIKANISANAIGINGCFHHPRHAYAAQALKDLCAGNKELQLPGAAKLHLPLRSTADAEIITTGALNDVALDLILCKKAHWFQTVKSTLANSAGVDQVKLVPFGKEYFVPRSLSASKANLTNGISHHKEAENGLASHHANIREPHHVEEVAVIGIACRFPQADSVEEYWQLISSGETAFAKFPVERFNPTDIDREPKVANFWGNFLRHPDEFDHRFFGISGREANTMDPQQRLALQVAYEALESSGYCSLPSEKQATDVGCYLGVGSVDYEDNVASENANAFSATGTLRAFISGRISHYFGWTGPSITFDTACSSSAVAIHTACKALLAKECSMALAGGVNVITSPDLFQNLSAASFLSPKGPSKAFDASANGYCRGEGAGMLVLKSLSRAVADGDSILGVIAGSAVNQGSNRSPITVPDSQSQRALYNQALSIGRITPKEVTYVEAHGTGTPVGDPIEYESIRLAFTGPWRSEELFLGSVKDNIGHAEGASGAAGIIKALLMIQNRIIPKQANFETLNPGIKYTVADKITVPKSNLPWVPERRVALVNNYGAAGSNAAIVLREYVESSSSRQIYSGAESQSSQTYYPILLSAKSPDSLCSYMIALKSSLPKLGGSFSNIAYNIARRQNPSFEYRAALAAANPSDLVSKLEDNIVRKAYTTPCSKGCPVVLCFGGQTGQKVTLSRDIYDGCEILRNHLNGCDAECQALGLPSIFPSIFQEDPVEDLVSLHCMLFSLQFSSAKCWLDCGLQVDTLIGHSLGQLTALCIADSISLKDALRLISGRARLIQDSWGRERGIMLSVECTREDIEAMVGHVNESGDYRIDFACFNGPRSFVLAGDKSSIEYLEEACRSLGPSTAFKTFRLKNSHAYHSYLADGILPELKKVAKSIKIQNPNLRVETCSRDGTWLQFTAEAIVQHTRQAVYFSDAVERTAARLPSAVWLEAGSASPIITMTRRILASHPNSHNVFIPVELGTNEETNNLANAACNLWLAGSAAPYWYSHPSWQSKSACLNLPPYQFEKARHWIQYKSKSVARSSKSIRTSDVRESTLVSLVKNDVSEVLFAVDTSNVVFDLAARGHAVAGSSICPASMYIELAAKCAVSISDGMAGKLPQIENLKMSAPLGLRADVGVFMRVCKTTGGMWDFAVFSHPRTEYGETEHASGRIALIATDDPFLATRMKLLKRLARSSRSDEIIKSSSATGISGPMVYKIFMDVVEYASYYRGVKSLSGLDNEAVGFVTASTNRPLSMDPGLCDPISLDNFLQVAGIHVNCLSKRNSDEVFMCTAVEEIVFSEFYITNRAETRSWTIYTRYETTSKSNVVNDIFVYDSESETLVLIILGAIFRSVPFKSLTRSLTRLNDMTTNNNPINANSEDLAYRRSGAPLSDALQTQQREEPAESSQLMQKVREMFSDLLEIPLNDVESNSKLLDLGIDSLLANEVLGDIRKRFNVDIMPEEFQGLNDVISLCRRIQAEAVGEGSPGSANGAPAFKKEMPNGRPMKDSIREIQDNSDHKEGVQETLATASYGSFNKVKHTYNQYAEDTAFANFCTEVLPLQSELVIQYVLEAFATLGCNLRDMKVGDEVSVIHHIPKHEKLIPQLYKILQDAGLVMSKGGIHRRTAVSLPESPAATLHATMLKKFPKHSSETKLLYTTAHSLADCLSGASDATALLFRDSTARTLLEDVYTNAPMFKTGTLMLAQYLTDVVKHFGGIREIRILELGAGTGGTTKHLIESLADTKYKFTYTFSDLSSSLVAAAKRKFAKYSFMNYTVLDVEKDPEPQFAGAYDIIISTNCIHATKNLVVSTTNIRKMLRYDGILCLIELTRNLFWFDLVFGLLEGWWLFNDGREHVLADERRWERCLRAAGFQWVDWSDSTSEESNILRVITASPLKVLPSVGSSTHDGDGTKDGQQMQETLTFKEVDGLSLKADIYYPSNRVTSSESLPVALMIHGGGHIMLSRKDVRPEQTSVLLNNGFLPVSVDYRLCPETTLTDGPMVDVTDALAWIRNVLPSIPLQRQDVRIDGKRVVSVGWSTGGYLAMCLAWTSVPNGIRPPDAILTFYCPTDYEDPFWTTPNMPTGSETAAAKHSYYKFDEDIWAGVFDHPIAGYNIPPSKQALGGWLESSDPRSRIALYMNWHGRSLHVLLNGLDKPNLREPPIPTSSQIAAISPLAHIRNGNYTTPTFIVHPRQDDLIPWEQAQRTYKALQMAGVEAELRIVEDAKHLFDLDRRYTSNEGARKAVNEGYEFLRRHVDDLP</sequence>
<dbReference type="Pfam" id="PF00326">
    <property type="entry name" value="Peptidase_S9"/>
    <property type="match status" value="1"/>
</dbReference>
<dbReference type="InterPro" id="IPR013217">
    <property type="entry name" value="Methyltransf_12"/>
</dbReference>
<feature type="active site" description="Proton donor; for dehydratase activity" evidence="7">
    <location>
        <position position="1502"/>
    </location>
</feature>
<dbReference type="InterPro" id="IPR041068">
    <property type="entry name" value="HTH_51"/>
</dbReference>
<dbReference type="InterPro" id="IPR001375">
    <property type="entry name" value="Peptidase_S9_cat"/>
</dbReference>
<evidence type="ECO:0000313" key="12">
    <source>
        <dbReference type="EMBL" id="ANM86446.1"/>
    </source>
</evidence>
<accession>A0A1Z1C4B1</accession>
<dbReference type="Pfam" id="PF02801">
    <property type="entry name" value="Ketoacyl-synt_C"/>
    <property type="match status" value="1"/>
</dbReference>
<evidence type="ECO:0000256" key="7">
    <source>
        <dbReference type="PROSITE-ProRule" id="PRU01363"/>
    </source>
</evidence>
<dbReference type="InterPro" id="IPR014030">
    <property type="entry name" value="Ketoacyl_synth_N"/>
</dbReference>
<dbReference type="GO" id="GO:0004312">
    <property type="term" value="F:fatty acid synthase activity"/>
    <property type="evidence" value="ECO:0007669"/>
    <property type="project" value="TreeGrafter"/>
</dbReference>
<dbReference type="GO" id="GO:0006633">
    <property type="term" value="P:fatty acid biosynthetic process"/>
    <property type="evidence" value="ECO:0007669"/>
    <property type="project" value="InterPro"/>
</dbReference>
<evidence type="ECO:0000256" key="6">
    <source>
        <dbReference type="ARBA" id="ARBA00023268"/>
    </source>
</evidence>
<dbReference type="InterPro" id="IPR049551">
    <property type="entry name" value="PKS_DH_C"/>
</dbReference>
<dbReference type="PANTHER" id="PTHR43775">
    <property type="entry name" value="FATTY ACID SYNTHASE"/>
    <property type="match status" value="1"/>
</dbReference>
<dbReference type="Gene3D" id="3.40.50.150">
    <property type="entry name" value="Vaccinia Virus protein VP39"/>
    <property type="match status" value="1"/>
</dbReference>
<evidence type="ECO:0000256" key="4">
    <source>
        <dbReference type="ARBA" id="ARBA00022603"/>
    </source>
</evidence>
<feature type="domain" description="Carrier" evidence="9">
    <location>
        <begin position="1639"/>
        <end position="1716"/>
    </location>
</feature>
<protein>
    <submittedName>
        <fullName evidence="12">Putative type I PKS</fullName>
    </submittedName>
</protein>
<dbReference type="Gene3D" id="3.40.47.10">
    <property type="match status" value="1"/>
</dbReference>
<dbReference type="InterPro" id="IPR050091">
    <property type="entry name" value="PKS_NRPS_Biosynth_Enz"/>
</dbReference>
<dbReference type="PANTHER" id="PTHR43775:SF21">
    <property type="entry name" value="NON-REDUCING POLYKETIDE SYNTHASE AUSA-RELATED"/>
    <property type="match status" value="1"/>
</dbReference>
<dbReference type="InterPro" id="IPR029063">
    <property type="entry name" value="SAM-dependent_MTases_sf"/>
</dbReference>
<dbReference type="GO" id="GO:0008168">
    <property type="term" value="F:methyltransferase activity"/>
    <property type="evidence" value="ECO:0007669"/>
    <property type="project" value="UniProtKB-KW"/>
</dbReference>
<feature type="region of interest" description="N-terminal hotdog fold" evidence="7">
    <location>
        <begin position="1290"/>
        <end position="1414"/>
    </location>
</feature>
<evidence type="ECO:0000259" key="10">
    <source>
        <dbReference type="PROSITE" id="PS52004"/>
    </source>
</evidence>
<dbReference type="Pfam" id="PF00698">
    <property type="entry name" value="Acyl_transf_1"/>
    <property type="match status" value="1"/>
</dbReference>
<dbReference type="InterPro" id="IPR009081">
    <property type="entry name" value="PP-bd_ACP"/>
</dbReference>
<dbReference type="CDD" id="cd02440">
    <property type="entry name" value="AdoMet_MTases"/>
    <property type="match status" value="1"/>
</dbReference>
<feature type="region of interest" description="C-terminal hotdog fold" evidence="7">
    <location>
        <begin position="1442"/>
        <end position="1594"/>
    </location>
</feature>
<evidence type="ECO:0000313" key="13">
    <source>
        <dbReference type="EMBL" id="AUW31224.1"/>
    </source>
</evidence>
<dbReference type="Pfam" id="PF20434">
    <property type="entry name" value="BD-FAE"/>
    <property type="match status" value="1"/>
</dbReference>
<reference evidence="12" key="1">
    <citation type="submission" date="2016-05" db="EMBL/GenBank/DDBJ databases">
        <title>Lichen genome sequencing reveals its rich biosynthetic potential.</title>
        <authorList>
            <person name="Bertrand R.L."/>
            <person name="Abdel-Hameed M."/>
            <person name="Sorensen J.L."/>
        </authorList>
    </citation>
    <scope>NUCLEOTIDE SEQUENCE</scope>
</reference>
<dbReference type="PROSITE" id="PS52019">
    <property type="entry name" value="PKS_MFAS_DH"/>
    <property type="match status" value="1"/>
</dbReference>
<dbReference type="GO" id="GO:0006508">
    <property type="term" value="P:proteolysis"/>
    <property type="evidence" value="ECO:0007669"/>
    <property type="project" value="InterPro"/>
</dbReference>
<dbReference type="PROSITE" id="PS00012">
    <property type="entry name" value="PHOSPHOPANTETHEINE"/>
    <property type="match status" value="1"/>
</dbReference>
<keyword evidence="4" id="KW-0489">Methyltransferase</keyword>
<organism evidence="12">
    <name type="scientific">Cladonia uncialis subsp. uncialis</name>
    <dbReference type="NCBI Taxonomy" id="180999"/>
    <lineage>
        <taxon>Eukaryota</taxon>
        <taxon>Fungi</taxon>
        <taxon>Dikarya</taxon>
        <taxon>Ascomycota</taxon>
        <taxon>Pezizomycotina</taxon>
        <taxon>Lecanoromycetes</taxon>
        <taxon>OSLEUM clade</taxon>
        <taxon>Lecanoromycetidae</taxon>
        <taxon>Lecanorales</taxon>
        <taxon>Lecanorineae</taxon>
        <taxon>Cladoniaceae</taxon>
        <taxon>Cladonia</taxon>
    </lineage>
</organism>
<dbReference type="PROSITE" id="PS52004">
    <property type="entry name" value="KS3_2"/>
    <property type="match status" value="1"/>
</dbReference>
<keyword evidence="5" id="KW-0808">Transferase</keyword>
<dbReference type="Gene3D" id="3.10.129.110">
    <property type="entry name" value="Polyketide synthase dehydratase"/>
    <property type="match status" value="1"/>
</dbReference>
<dbReference type="Pfam" id="PF16073">
    <property type="entry name" value="SAT"/>
    <property type="match status" value="1"/>
</dbReference>
<dbReference type="CDD" id="cd00833">
    <property type="entry name" value="PKS"/>
    <property type="match status" value="1"/>
</dbReference>
<dbReference type="GO" id="GO:0004315">
    <property type="term" value="F:3-oxoacyl-[acyl-carrier-protein] synthase activity"/>
    <property type="evidence" value="ECO:0007669"/>
    <property type="project" value="InterPro"/>
</dbReference>
<feature type="region of interest" description="Disordered" evidence="8">
    <location>
        <begin position="1718"/>
        <end position="1744"/>
    </location>
</feature>
<evidence type="ECO:0000256" key="2">
    <source>
        <dbReference type="ARBA" id="ARBA00022450"/>
    </source>
</evidence>
<dbReference type="InterPro" id="IPR006162">
    <property type="entry name" value="Ppantetheine_attach_site"/>
</dbReference>
<dbReference type="Pfam" id="PF08242">
    <property type="entry name" value="Methyltransf_12"/>
    <property type="match status" value="1"/>
</dbReference>
<evidence type="ECO:0000256" key="8">
    <source>
        <dbReference type="SAM" id="MobiDB-lite"/>
    </source>
</evidence>
<evidence type="ECO:0000259" key="11">
    <source>
        <dbReference type="PROSITE" id="PS52019"/>
    </source>
</evidence>
<dbReference type="GO" id="GO:0032259">
    <property type="term" value="P:methylation"/>
    <property type="evidence" value="ECO:0007669"/>
    <property type="project" value="UniProtKB-KW"/>
</dbReference>
<dbReference type="EMBL" id="MG777499">
    <property type="protein sequence ID" value="AUW31224.1"/>
    <property type="molecule type" value="Genomic_DNA"/>
</dbReference>
<dbReference type="SUPFAM" id="SSF52151">
    <property type="entry name" value="FabD/lysophospholipase-like"/>
    <property type="match status" value="1"/>
</dbReference>
<dbReference type="GO" id="GO:0008236">
    <property type="term" value="F:serine-type peptidase activity"/>
    <property type="evidence" value="ECO:0007669"/>
    <property type="project" value="InterPro"/>
</dbReference>
<dbReference type="InterPro" id="IPR032088">
    <property type="entry name" value="SAT"/>
</dbReference>
<dbReference type="SUPFAM" id="SSF53335">
    <property type="entry name" value="S-adenosyl-L-methionine-dependent methyltransferases"/>
    <property type="match status" value="1"/>
</dbReference>
<feature type="compositionally biased region" description="Basic and acidic residues" evidence="8">
    <location>
        <begin position="1731"/>
        <end position="1744"/>
    </location>
</feature>
<dbReference type="InterPro" id="IPR036736">
    <property type="entry name" value="ACP-like_sf"/>
</dbReference>
<dbReference type="Pfam" id="PF14765">
    <property type="entry name" value="PS-DH"/>
    <property type="match status" value="1"/>
</dbReference>
<evidence type="ECO:0000259" key="9">
    <source>
        <dbReference type="PROSITE" id="PS50075"/>
    </source>
</evidence>
<keyword evidence="2" id="KW-0596">Phosphopantetheine</keyword>
<dbReference type="Pfam" id="PF00109">
    <property type="entry name" value="ketoacyl-synt"/>
    <property type="match status" value="1"/>
</dbReference>
<dbReference type="PROSITE" id="PS50075">
    <property type="entry name" value="CARRIER"/>
    <property type="match status" value="1"/>
</dbReference>
<dbReference type="SUPFAM" id="SSF53901">
    <property type="entry name" value="Thiolase-like"/>
    <property type="match status" value="1"/>
</dbReference>
<dbReference type="Gene3D" id="1.10.1200.10">
    <property type="entry name" value="ACP-like"/>
    <property type="match status" value="1"/>
</dbReference>
<dbReference type="InterPro" id="IPR016036">
    <property type="entry name" value="Malonyl_transacylase_ACP-bd"/>
</dbReference>